<dbReference type="Gene3D" id="1.10.533.10">
    <property type="entry name" value="Death Domain, Fas"/>
    <property type="match status" value="1"/>
</dbReference>
<evidence type="ECO:0000259" key="1">
    <source>
        <dbReference type="PROSITE" id="PS50824"/>
    </source>
</evidence>
<dbReference type="SUPFAM" id="SSF47986">
    <property type="entry name" value="DEATH domain"/>
    <property type="match status" value="1"/>
</dbReference>
<organism evidence="2 3">
    <name type="scientific">Sinocyclocheilus rhinocerous</name>
    <dbReference type="NCBI Taxonomy" id="307959"/>
    <lineage>
        <taxon>Eukaryota</taxon>
        <taxon>Metazoa</taxon>
        <taxon>Chordata</taxon>
        <taxon>Craniata</taxon>
        <taxon>Vertebrata</taxon>
        <taxon>Euteleostomi</taxon>
        <taxon>Actinopterygii</taxon>
        <taxon>Neopterygii</taxon>
        <taxon>Teleostei</taxon>
        <taxon>Ostariophysi</taxon>
        <taxon>Cypriniformes</taxon>
        <taxon>Cyprinidae</taxon>
        <taxon>Cyprininae</taxon>
        <taxon>Sinocyclocheilus</taxon>
    </lineage>
</organism>
<dbReference type="Pfam" id="PF02758">
    <property type="entry name" value="PYRIN"/>
    <property type="match status" value="1"/>
</dbReference>
<sequence length="104" mass="12057">MASVKVLLLNSLQELEEAELKMFQWYLKNDHECMSKCEMENADRLKTVDKLVVCFGPEEAVKITVKILRELKHNQLAKQLEDEHEQGTVQFTLTVSCNVHTTKH</sequence>
<evidence type="ECO:0000313" key="2">
    <source>
        <dbReference type="Ensembl" id="ENSSRHP00000084269.1"/>
    </source>
</evidence>
<evidence type="ECO:0000313" key="3">
    <source>
        <dbReference type="Proteomes" id="UP000472270"/>
    </source>
</evidence>
<dbReference type="Proteomes" id="UP000472270">
    <property type="component" value="Unassembled WGS sequence"/>
</dbReference>
<reference evidence="2" key="1">
    <citation type="submission" date="2025-08" db="UniProtKB">
        <authorList>
            <consortium name="Ensembl"/>
        </authorList>
    </citation>
    <scope>IDENTIFICATION</scope>
</reference>
<dbReference type="AlphaFoldDB" id="A0A673M816"/>
<accession>A0A673M816</accession>
<dbReference type="InterPro" id="IPR011029">
    <property type="entry name" value="DEATH-like_dom_sf"/>
</dbReference>
<feature type="domain" description="Pyrin" evidence="1">
    <location>
        <begin position="1"/>
        <end position="86"/>
    </location>
</feature>
<dbReference type="SMART" id="SM01289">
    <property type="entry name" value="PYRIN"/>
    <property type="match status" value="1"/>
</dbReference>
<keyword evidence="3" id="KW-1185">Reference proteome</keyword>
<name>A0A673M816_9TELE</name>
<reference evidence="2" key="2">
    <citation type="submission" date="2025-09" db="UniProtKB">
        <authorList>
            <consortium name="Ensembl"/>
        </authorList>
    </citation>
    <scope>IDENTIFICATION</scope>
</reference>
<dbReference type="Ensembl" id="ENSSRHT00000086545.1">
    <property type="protein sequence ID" value="ENSSRHP00000084269.1"/>
    <property type="gene ID" value="ENSSRHG00000041719.1"/>
</dbReference>
<protein>
    <recommendedName>
        <fullName evidence="1">Pyrin domain-containing protein</fullName>
    </recommendedName>
</protein>
<dbReference type="CDD" id="cd08321">
    <property type="entry name" value="Pyrin_ASC-like"/>
    <property type="match status" value="1"/>
</dbReference>
<proteinExistence type="predicted"/>
<dbReference type="PROSITE" id="PS50824">
    <property type="entry name" value="DAPIN"/>
    <property type="match status" value="1"/>
</dbReference>
<dbReference type="InterPro" id="IPR004020">
    <property type="entry name" value="DAPIN"/>
</dbReference>